<feature type="transmembrane region" description="Helical" evidence="5">
    <location>
        <begin position="73"/>
        <end position="95"/>
    </location>
</feature>
<feature type="transmembrane region" description="Helical" evidence="5">
    <location>
        <begin position="397"/>
        <end position="418"/>
    </location>
</feature>
<evidence type="ECO:0000256" key="4">
    <source>
        <dbReference type="ARBA" id="ARBA00023136"/>
    </source>
</evidence>
<feature type="transmembrane region" description="Helical" evidence="5">
    <location>
        <begin position="255"/>
        <end position="274"/>
    </location>
</feature>
<evidence type="ECO:0000313" key="8">
    <source>
        <dbReference type="Proteomes" id="UP000604046"/>
    </source>
</evidence>
<dbReference type="AlphaFoldDB" id="A0A812P6D2"/>
<feature type="transmembrane region" description="Helical" evidence="5">
    <location>
        <begin position="151"/>
        <end position="170"/>
    </location>
</feature>
<feature type="transmembrane region" description="Helical" evidence="5">
    <location>
        <begin position="330"/>
        <end position="354"/>
    </location>
</feature>
<keyword evidence="4 5" id="KW-0472">Membrane</keyword>
<accession>A0A812P6D2</accession>
<evidence type="ECO:0000256" key="1">
    <source>
        <dbReference type="ARBA" id="ARBA00004370"/>
    </source>
</evidence>
<feature type="transmembrane region" description="Helical" evidence="5">
    <location>
        <begin position="430"/>
        <end position="456"/>
    </location>
</feature>
<feature type="transmembrane region" description="Helical" evidence="5">
    <location>
        <begin position="366"/>
        <end position="385"/>
    </location>
</feature>
<keyword evidence="8" id="KW-1185">Reference proteome</keyword>
<feature type="transmembrane region" description="Helical" evidence="5">
    <location>
        <begin position="190"/>
        <end position="208"/>
    </location>
</feature>
<dbReference type="EMBL" id="CAJNDS010002091">
    <property type="protein sequence ID" value="CAE7320017.1"/>
    <property type="molecule type" value="Genomic_DNA"/>
</dbReference>
<organism evidence="7 8">
    <name type="scientific">Symbiodinium natans</name>
    <dbReference type="NCBI Taxonomy" id="878477"/>
    <lineage>
        <taxon>Eukaryota</taxon>
        <taxon>Sar</taxon>
        <taxon>Alveolata</taxon>
        <taxon>Dinophyceae</taxon>
        <taxon>Suessiales</taxon>
        <taxon>Symbiodiniaceae</taxon>
        <taxon>Symbiodinium</taxon>
    </lineage>
</organism>
<dbReference type="GO" id="GO:0016020">
    <property type="term" value="C:membrane"/>
    <property type="evidence" value="ECO:0007669"/>
    <property type="project" value="UniProtKB-SubCell"/>
</dbReference>
<gene>
    <name evidence="7" type="ORF">SNAT2548_LOCUS16771</name>
</gene>
<keyword evidence="2 5" id="KW-0812">Transmembrane</keyword>
<feature type="transmembrane region" description="Helical" evidence="5">
    <location>
        <begin position="286"/>
        <end position="310"/>
    </location>
</feature>
<protein>
    <recommendedName>
        <fullName evidence="6">Amino acid transporter transmembrane domain-containing protein</fullName>
    </recommendedName>
</protein>
<dbReference type="Proteomes" id="UP000604046">
    <property type="component" value="Unassembled WGS sequence"/>
</dbReference>
<reference evidence="7" key="1">
    <citation type="submission" date="2021-02" db="EMBL/GenBank/DDBJ databases">
        <authorList>
            <person name="Dougan E. K."/>
            <person name="Rhodes N."/>
            <person name="Thang M."/>
            <person name="Chan C."/>
        </authorList>
    </citation>
    <scope>NUCLEOTIDE SEQUENCE</scope>
</reference>
<name>A0A812P6D2_9DINO</name>
<feature type="transmembrane region" description="Helical" evidence="5">
    <location>
        <begin position="215"/>
        <end position="235"/>
    </location>
</feature>
<evidence type="ECO:0000256" key="2">
    <source>
        <dbReference type="ARBA" id="ARBA00022692"/>
    </source>
</evidence>
<dbReference type="OrthoDB" id="448244at2759"/>
<keyword evidence="3 5" id="KW-1133">Transmembrane helix</keyword>
<evidence type="ECO:0000313" key="7">
    <source>
        <dbReference type="EMBL" id="CAE7320017.1"/>
    </source>
</evidence>
<comment type="subcellular location">
    <subcellularLocation>
        <location evidence="1">Membrane</location>
    </subcellularLocation>
</comment>
<evidence type="ECO:0000259" key="6">
    <source>
        <dbReference type="Pfam" id="PF01490"/>
    </source>
</evidence>
<proteinExistence type="predicted"/>
<dbReference type="Gene3D" id="1.25.40.10">
    <property type="entry name" value="Tetratricopeptide repeat domain"/>
    <property type="match status" value="2"/>
</dbReference>
<comment type="caution">
    <text evidence="7">The sequence shown here is derived from an EMBL/GenBank/DDBJ whole genome shotgun (WGS) entry which is preliminary data.</text>
</comment>
<dbReference type="Pfam" id="PF01490">
    <property type="entry name" value="Aa_trans"/>
    <property type="match status" value="1"/>
</dbReference>
<evidence type="ECO:0000256" key="5">
    <source>
        <dbReference type="SAM" id="Phobius"/>
    </source>
</evidence>
<dbReference type="PANTHER" id="PTHR16189:SF3">
    <property type="entry name" value="AMINO ACID TRANSPORTER TRANSMEMBRANE DOMAIN-CONTAINING PROTEIN"/>
    <property type="match status" value="1"/>
</dbReference>
<dbReference type="PANTHER" id="PTHR16189">
    <property type="entry name" value="TRANSMEMBRANE PROTEIN 104-RELATED"/>
    <property type="match status" value="1"/>
</dbReference>
<dbReference type="InterPro" id="IPR011990">
    <property type="entry name" value="TPR-like_helical_dom_sf"/>
</dbReference>
<dbReference type="InterPro" id="IPR013057">
    <property type="entry name" value="AA_transpt_TM"/>
</dbReference>
<sequence length="856" mass="92481">MGELAAAFEPLRSFHRAATGRTLLLRTARIELQHWRASAMNAEWPGPEVMLLINNLAGPTIVSMPALAQQAGWLPLFGVQVVVAAFSSACGYMLIEAMRCMPGNHCFEQTIEFTNLASFYLPYEMYVATMVCYHVNSILNLMSLIIQSGQVMDYIMLNVYGCAPGIQLGLGVKYVCGTRKDSATPFGDSLVLSSSMLAVALICAPFAVRNLDDNVILQYLAVIGLSVMSVIWISLLVAEPTFPSPVPVVTTAQSSLIGTVLFNFAFTSALPSWVNEKKSEVSVGATFWTVMVYVVVTYTVIGVIGGMAYPPFYTTDEHLFSKLNAGGSRLGQATVAAYPMLQNVTSIPVLAILIRSNLIQGGLSSVTATFIAVGLPWLMSIPLYTGSGFDTISEIGGLATSSIINFMVPLIMYVVAVGRRKEREELLSQSALAISIFLPAVGLSTRVCAALTGALVRAGAQAPTLLEDAVASRLQPNVRHLGAAMSATSRTSLWTQALGLLHSWHVRRLYADAIVYGIAVNACRKGSAWKEALQVLSDMEAATVQKDVITMNTCLHAMVGAAKWRRALSAFQSMVDLSLADVVSFTEGLVACGTVSRWQQAIALLRQAENMAVKIDARSCNSAMAACDGASCWTIALLLAEDMHRRHLQPTLVAREGVDAVEPCEVENGEVFEAVTRWSAEDCQQATADAFLERVFPYSGAPVLGRPGDDVETKFSVSERQLLGCRGAGFVPWRFGHALICVAPACDTETFVKHIALPMYLETMGAPLGPEDMANMIVQRLSHWRDMKVDFVVAGFERGGTTSIIKFLQAAEDIYMVPFELSDWARDFSTPTAPAPACDAVGSPSYWMLGCFAIFA</sequence>
<evidence type="ECO:0000256" key="3">
    <source>
        <dbReference type="ARBA" id="ARBA00022989"/>
    </source>
</evidence>
<feature type="domain" description="Amino acid transporter transmembrane" evidence="6">
    <location>
        <begin position="49"/>
        <end position="440"/>
    </location>
</feature>